<evidence type="ECO:0000313" key="2">
    <source>
        <dbReference type="Proteomes" id="UP000641625"/>
    </source>
</evidence>
<reference evidence="1" key="1">
    <citation type="submission" date="2019-12" db="EMBL/GenBank/DDBJ databases">
        <title>Whole genome sequencing of Haloarcula argentinensis strain pws5.</title>
        <authorList>
            <person name="Verma D.K."/>
            <person name="Gopal K."/>
            <person name="Prasad E.S."/>
        </authorList>
    </citation>
    <scope>NUCLEOTIDE SEQUENCE</scope>
    <source>
        <strain evidence="1">Pws5</strain>
    </source>
</reference>
<dbReference type="Proteomes" id="UP000641625">
    <property type="component" value="Unassembled WGS sequence"/>
</dbReference>
<sequence>MTGVLRTAESTSGDMKFAFPSYLKDQIMFDHLLDGESIEWHFDNERQVGVVASTRLEKFVHVKRAVVYGESNSSFRPPQQVRDNLPYLSNESDAAICFSEVPDEDYLFFFSEERLFKELDNRGGLFE</sequence>
<evidence type="ECO:0000313" key="1">
    <source>
        <dbReference type="EMBL" id="NLV13228.1"/>
    </source>
</evidence>
<protein>
    <submittedName>
        <fullName evidence="1">Uncharacterized protein</fullName>
    </submittedName>
</protein>
<dbReference type="EMBL" id="WOWA01000004">
    <property type="protein sequence ID" value="NLV13228.1"/>
    <property type="molecule type" value="Genomic_DNA"/>
</dbReference>
<proteinExistence type="predicted"/>
<name>A0A847UPB1_HALAR</name>
<comment type="caution">
    <text evidence="1">The sequence shown here is derived from an EMBL/GenBank/DDBJ whole genome shotgun (WGS) entry which is preliminary data.</text>
</comment>
<dbReference type="RefSeq" id="WP_170096774.1">
    <property type="nucleotide sequence ID" value="NZ_WOWA01000004.1"/>
</dbReference>
<gene>
    <name evidence="1" type="ORF">GOC77_08080</name>
</gene>
<dbReference type="AlphaFoldDB" id="A0A847UPB1"/>
<accession>A0A847UPB1</accession>
<organism evidence="1 2">
    <name type="scientific">Haloarcula argentinensis</name>
    <dbReference type="NCBI Taxonomy" id="43776"/>
    <lineage>
        <taxon>Archaea</taxon>
        <taxon>Methanobacteriati</taxon>
        <taxon>Methanobacteriota</taxon>
        <taxon>Stenosarchaea group</taxon>
        <taxon>Halobacteria</taxon>
        <taxon>Halobacteriales</taxon>
        <taxon>Haloarculaceae</taxon>
        <taxon>Haloarcula</taxon>
    </lineage>
</organism>